<organism evidence="2">
    <name type="scientific">marine sediment metagenome</name>
    <dbReference type="NCBI Taxonomy" id="412755"/>
    <lineage>
        <taxon>unclassified sequences</taxon>
        <taxon>metagenomes</taxon>
        <taxon>ecological metagenomes</taxon>
    </lineage>
</organism>
<dbReference type="AlphaFoldDB" id="A0A0F9DLF6"/>
<dbReference type="EMBL" id="LAZR01028453">
    <property type="protein sequence ID" value="KKL62558.1"/>
    <property type="molecule type" value="Genomic_DNA"/>
</dbReference>
<protein>
    <submittedName>
        <fullName evidence="2">Uncharacterized protein</fullName>
    </submittedName>
</protein>
<proteinExistence type="predicted"/>
<evidence type="ECO:0000256" key="1">
    <source>
        <dbReference type="SAM" id="MobiDB-lite"/>
    </source>
</evidence>
<accession>A0A0F9DLF6</accession>
<gene>
    <name evidence="2" type="ORF">LCGC14_2184030</name>
</gene>
<reference evidence="2" key="1">
    <citation type="journal article" date="2015" name="Nature">
        <title>Complex archaea that bridge the gap between prokaryotes and eukaryotes.</title>
        <authorList>
            <person name="Spang A."/>
            <person name="Saw J.H."/>
            <person name="Jorgensen S.L."/>
            <person name="Zaremba-Niedzwiedzka K."/>
            <person name="Martijn J."/>
            <person name="Lind A.E."/>
            <person name="van Eijk R."/>
            <person name="Schleper C."/>
            <person name="Guy L."/>
            <person name="Ettema T.J."/>
        </authorList>
    </citation>
    <scope>NUCLEOTIDE SEQUENCE</scope>
</reference>
<feature type="non-terminal residue" evidence="2">
    <location>
        <position position="197"/>
    </location>
</feature>
<feature type="region of interest" description="Disordered" evidence="1">
    <location>
        <begin position="33"/>
        <end position="73"/>
    </location>
</feature>
<feature type="region of interest" description="Disordered" evidence="1">
    <location>
        <begin position="177"/>
        <end position="197"/>
    </location>
</feature>
<sequence length="197" mass="19368">MGISLQRKARTGEPLTPEELDVAFKAGYNISYSTGQPRIGLDPTPAQRQALETGATPESPEFPPFDPGAPHIEGGAVLPGVAGKIPGLRTPAELGATIATLGVGGPLIGPATAVTGSAGAFAGGEIGEEVAGPTGRIVGEVVGGLGGGFAGGMAVRPAVSAAREAITSSQLRRTLAAEAGGGPLRGGDIPQSIDDLS</sequence>
<comment type="caution">
    <text evidence="2">The sequence shown here is derived from an EMBL/GenBank/DDBJ whole genome shotgun (WGS) entry which is preliminary data.</text>
</comment>
<evidence type="ECO:0000313" key="2">
    <source>
        <dbReference type="EMBL" id="KKL62558.1"/>
    </source>
</evidence>
<name>A0A0F9DLF6_9ZZZZ</name>